<protein>
    <submittedName>
        <fullName evidence="5">Cytosolic iron-sulfur protein assembly protein CIAO1 homolog</fullName>
    </submittedName>
</protein>
<dbReference type="InterPro" id="IPR036322">
    <property type="entry name" value="WD40_repeat_dom_sf"/>
</dbReference>
<keyword evidence="4" id="KW-1185">Reference proteome</keyword>
<dbReference type="PROSITE" id="PS50294">
    <property type="entry name" value="WD_REPEATS_REGION"/>
    <property type="match status" value="4"/>
</dbReference>
<dbReference type="Pfam" id="PF00400">
    <property type="entry name" value="WD40"/>
    <property type="match status" value="4"/>
</dbReference>
<feature type="repeat" description="WD" evidence="3">
    <location>
        <begin position="99"/>
        <end position="140"/>
    </location>
</feature>
<dbReference type="InterPro" id="IPR001680">
    <property type="entry name" value="WD40_rpt"/>
</dbReference>
<reference evidence="5" key="1">
    <citation type="submission" date="2022-11" db="UniProtKB">
        <authorList>
            <consortium name="WormBaseParasite"/>
        </authorList>
    </citation>
    <scope>IDENTIFICATION</scope>
</reference>
<dbReference type="Gene3D" id="2.130.10.10">
    <property type="entry name" value="YVTN repeat-like/Quinoprotein amine dehydrogenase"/>
    <property type="match status" value="1"/>
</dbReference>
<evidence type="ECO:0000313" key="5">
    <source>
        <dbReference type="WBParaSite" id="PSAMB.scaffold13660size2174.g35605.t1"/>
    </source>
</evidence>
<dbReference type="GO" id="GO:0016226">
    <property type="term" value="P:iron-sulfur cluster assembly"/>
    <property type="evidence" value="ECO:0007669"/>
    <property type="project" value="TreeGrafter"/>
</dbReference>
<dbReference type="SMART" id="SM00320">
    <property type="entry name" value="WD40"/>
    <property type="match status" value="4"/>
</dbReference>
<evidence type="ECO:0000256" key="2">
    <source>
        <dbReference type="ARBA" id="ARBA00022737"/>
    </source>
</evidence>
<organism evidence="4 5">
    <name type="scientific">Plectus sambesii</name>
    <dbReference type="NCBI Taxonomy" id="2011161"/>
    <lineage>
        <taxon>Eukaryota</taxon>
        <taxon>Metazoa</taxon>
        <taxon>Ecdysozoa</taxon>
        <taxon>Nematoda</taxon>
        <taxon>Chromadorea</taxon>
        <taxon>Plectida</taxon>
        <taxon>Plectina</taxon>
        <taxon>Plectoidea</taxon>
        <taxon>Plectidae</taxon>
        <taxon>Plectus</taxon>
    </lineage>
</organism>
<feature type="repeat" description="WD" evidence="3">
    <location>
        <begin position="10"/>
        <end position="42"/>
    </location>
</feature>
<keyword evidence="2" id="KW-0677">Repeat</keyword>
<dbReference type="WBParaSite" id="PSAMB.scaffold13660size2174.g35605.t1">
    <property type="protein sequence ID" value="PSAMB.scaffold13660size2174.g35605.t1"/>
    <property type="gene ID" value="PSAMB.scaffold13660size2174.g35605"/>
</dbReference>
<sequence>MSSAKLLASLNAHSERVWCVKWNRTGDVLASCGTDVSIKLWKKIDDSFECRSTLTDAHSRTVRSVSFSPCNRYLASTSFDGTAVVYELKDGDYEILNTLEGHENEVKCCAWSPSGQYLATCSRDKSVWIWELDEDEEFQVSSIVQAHSQDVKYVTWHPNEDLLVSCSYDDSIRFYRYDGDDWIVVQ</sequence>
<dbReference type="InterPro" id="IPR019775">
    <property type="entry name" value="WD40_repeat_CS"/>
</dbReference>
<dbReference type="PROSITE" id="PS00678">
    <property type="entry name" value="WD_REPEATS_1"/>
    <property type="match status" value="1"/>
</dbReference>
<dbReference type="PANTHER" id="PTHR19920">
    <property type="entry name" value="WD40 PROTEIN CIAO1"/>
    <property type="match status" value="1"/>
</dbReference>
<evidence type="ECO:0000256" key="1">
    <source>
        <dbReference type="ARBA" id="ARBA00022574"/>
    </source>
</evidence>
<proteinExistence type="predicted"/>
<evidence type="ECO:0000256" key="3">
    <source>
        <dbReference type="PROSITE-ProRule" id="PRU00221"/>
    </source>
</evidence>
<dbReference type="SUPFAM" id="SSF50978">
    <property type="entry name" value="WD40 repeat-like"/>
    <property type="match status" value="1"/>
</dbReference>
<evidence type="ECO:0000313" key="4">
    <source>
        <dbReference type="Proteomes" id="UP000887566"/>
    </source>
</evidence>
<dbReference type="PROSITE" id="PS50082">
    <property type="entry name" value="WD_REPEATS_2"/>
    <property type="match status" value="4"/>
</dbReference>
<dbReference type="InterPro" id="IPR015943">
    <property type="entry name" value="WD40/YVTN_repeat-like_dom_sf"/>
</dbReference>
<dbReference type="Proteomes" id="UP000887566">
    <property type="component" value="Unplaced"/>
</dbReference>
<dbReference type="AlphaFoldDB" id="A0A914UZA4"/>
<dbReference type="PANTHER" id="PTHR19920:SF0">
    <property type="entry name" value="CYTOSOLIC IRON-SULFUR PROTEIN ASSEMBLY PROTEIN CIAO1-RELATED"/>
    <property type="match status" value="1"/>
</dbReference>
<feature type="repeat" description="WD" evidence="3">
    <location>
        <begin position="55"/>
        <end position="96"/>
    </location>
</feature>
<keyword evidence="1 3" id="KW-0853">WD repeat</keyword>
<name>A0A914UZA4_9BILA</name>
<dbReference type="GO" id="GO:0097361">
    <property type="term" value="C:cytosolic [4Fe-4S] assembly targeting complex"/>
    <property type="evidence" value="ECO:0007669"/>
    <property type="project" value="TreeGrafter"/>
</dbReference>
<feature type="repeat" description="WD" evidence="3">
    <location>
        <begin position="144"/>
        <end position="175"/>
    </location>
</feature>
<accession>A0A914UZA4</accession>